<dbReference type="SUPFAM" id="SSF55781">
    <property type="entry name" value="GAF domain-like"/>
    <property type="match status" value="1"/>
</dbReference>
<dbReference type="Pfam" id="PF08447">
    <property type="entry name" value="PAS_3"/>
    <property type="match status" value="4"/>
</dbReference>
<dbReference type="InterPro" id="IPR003018">
    <property type="entry name" value="GAF"/>
</dbReference>
<dbReference type="GO" id="GO:0000155">
    <property type="term" value="F:phosphorelay sensor kinase activity"/>
    <property type="evidence" value="ECO:0007669"/>
    <property type="project" value="InterPro"/>
</dbReference>
<dbReference type="FunFam" id="1.10.287.130:FF:000001">
    <property type="entry name" value="Two-component sensor histidine kinase"/>
    <property type="match status" value="1"/>
</dbReference>
<reference evidence="16 17" key="1">
    <citation type="submission" date="2016-01" db="EMBL/GenBank/DDBJ databases">
        <title>Draft genome of the antarctic isolate Shewanella frigidimarina Ag06-30.</title>
        <authorList>
            <person name="Parmeciano Di Noto G."/>
            <person name="Vazquez S."/>
            <person name="Mac Cormack W."/>
            <person name="Iriarte A."/>
            <person name="Quiroga C."/>
        </authorList>
    </citation>
    <scope>NUCLEOTIDE SEQUENCE [LARGE SCALE GENOMIC DNA]</scope>
    <source>
        <strain evidence="16 17">Ag06-30</strain>
    </source>
</reference>
<feature type="domain" description="Histidine kinase" evidence="13">
    <location>
        <begin position="695"/>
        <end position="916"/>
    </location>
</feature>
<dbReference type="PROSITE" id="PS50109">
    <property type="entry name" value="HIS_KIN"/>
    <property type="match status" value="1"/>
</dbReference>
<dbReference type="AlphaFoldDB" id="A0A106C2L8"/>
<dbReference type="InterPro" id="IPR052162">
    <property type="entry name" value="Sensor_kinase/Photoreceptor"/>
</dbReference>
<dbReference type="SUPFAM" id="SSF55785">
    <property type="entry name" value="PYP-like sensor domain (PAS domain)"/>
    <property type="match status" value="4"/>
</dbReference>
<dbReference type="InterPro" id="IPR005467">
    <property type="entry name" value="His_kinase_dom"/>
</dbReference>
<feature type="domain" description="PAC" evidence="15">
    <location>
        <begin position="381"/>
        <end position="433"/>
    </location>
</feature>
<dbReference type="InterPro" id="IPR036890">
    <property type="entry name" value="HATPase_C_sf"/>
</dbReference>
<dbReference type="InterPro" id="IPR003594">
    <property type="entry name" value="HATPase_dom"/>
</dbReference>
<dbReference type="PANTHER" id="PTHR43304:SF1">
    <property type="entry name" value="PAC DOMAIN-CONTAINING PROTEIN"/>
    <property type="match status" value="1"/>
</dbReference>
<keyword evidence="7" id="KW-0808">Transferase</keyword>
<dbReference type="PRINTS" id="PR00344">
    <property type="entry name" value="BCTRLSENSOR"/>
</dbReference>
<dbReference type="Pfam" id="PF00512">
    <property type="entry name" value="HisKA"/>
    <property type="match status" value="1"/>
</dbReference>
<protein>
    <recommendedName>
        <fullName evidence="4">histidine kinase</fullName>
        <ecNumber evidence="4">2.7.13.3</ecNumber>
    </recommendedName>
</protein>
<dbReference type="Gene3D" id="3.30.565.10">
    <property type="entry name" value="Histidine kinase-like ATPase, C-terminal domain"/>
    <property type="match status" value="1"/>
</dbReference>
<dbReference type="Gene3D" id="3.30.450.40">
    <property type="match status" value="1"/>
</dbReference>
<keyword evidence="12" id="KW-0472">Membrane</keyword>
<dbReference type="RefSeq" id="WP_059743590.1">
    <property type="nucleotide sequence ID" value="NZ_LRDC01000001.1"/>
</dbReference>
<dbReference type="PROSITE" id="PS50112">
    <property type="entry name" value="PAS"/>
    <property type="match status" value="3"/>
</dbReference>
<evidence type="ECO:0000259" key="14">
    <source>
        <dbReference type="PROSITE" id="PS50112"/>
    </source>
</evidence>
<evidence type="ECO:0000259" key="15">
    <source>
        <dbReference type="PROSITE" id="PS50113"/>
    </source>
</evidence>
<dbReference type="InterPro" id="IPR035965">
    <property type="entry name" value="PAS-like_dom_sf"/>
</dbReference>
<dbReference type="SMART" id="SM00091">
    <property type="entry name" value="PAS"/>
    <property type="match status" value="4"/>
</dbReference>
<evidence type="ECO:0000256" key="1">
    <source>
        <dbReference type="ARBA" id="ARBA00000085"/>
    </source>
</evidence>
<feature type="domain" description="PAC" evidence="15">
    <location>
        <begin position="249"/>
        <end position="302"/>
    </location>
</feature>
<evidence type="ECO:0000256" key="12">
    <source>
        <dbReference type="ARBA" id="ARBA00023136"/>
    </source>
</evidence>
<evidence type="ECO:0000256" key="10">
    <source>
        <dbReference type="ARBA" id="ARBA00022840"/>
    </source>
</evidence>
<dbReference type="Gene3D" id="3.30.450.20">
    <property type="entry name" value="PAS domain"/>
    <property type="match status" value="4"/>
</dbReference>
<comment type="caution">
    <text evidence="16">The sequence shown here is derived from an EMBL/GenBank/DDBJ whole genome shotgun (WGS) entry which is preliminary data.</text>
</comment>
<dbReference type="InterPro" id="IPR013655">
    <property type="entry name" value="PAS_fold_3"/>
</dbReference>
<dbReference type="CDD" id="cd00130">
    <property type="entry name" value="PAS"/>
    <property type="match status" value="4"/>
</dbReference>
<dbReference type="CDD" id="cd00082">
    <property type="entry name" value="HisKA"/>
    <property type="match status" value="1"/>
</dbReference>
<keyword evidence="10" id="KW-0067">ATP-binding</keyword>
<dbReference type="EC" id="2.7.13.3" evidence="4"/>
<dbReference type="GO" id="GO:0005524">
    <property type="term" value="F:ATP binding"/>
    <property type="evidence" value="ECO:0007669"/>
    <property type="project" value="UniProtKB-KW"/>
</dbReference>
<evidence type="ECO:0000256" key="5">
    <source>
        <dbReference type="ARBA" id="ARBA00022475"/>
    </source>
</evidence>
<evidence type="ECO:0000256" key="9">
    <source>
        <dbReference type="ARBA" id="ARBA00022777"/>
    </source>
</evidence>
<evidence type="ECO:0000313" key="16">
    <source>
        <dbReference type="EMBL" id="KVX03123.1"/>
    </source>
</evidence>
<dbReference type="Proteomes" id="UP000055702">
    <property type="component" value="Unassembled WGS sequence"/>
</dbReference>
<dbReference type="Pfam" id="PF01590">
    <property type="entry name" value="GAF"/>
    <property type="match status" value="1"/>
</dbReference>
<name>A0A106C2L8_SHEFR</name>
<dbReference type="InterPro" id="IPR004358">
    <property type="entry name" value="Sig_transdc_His_kin-like_C"/>
</dbReference>
<feature type="domain" description="PAC" evidence="15">
    <location>
        <begin position="639"/>
        <end position="691"/>
    </location>
</feature>
<comment type="catalytic activity">
    <reaction evidence="1">
        <text>ATP + protein L-histidine = ADP + protein N-phospho-L-histidine.</text>
        <dbReference type="EC" id="2.7.13.3"/>
    </reaction>
</comment>
<evidence type="ECO:0000256" key="11">
    <source>
        <dbReference type="ARBA" id="ARBA00023012"/>
    </source>
</evidence>
<organism evidence="16">
    <name type="scientific">Shewanella frigidimarina</name>
    <dbReference type="NCBI Taxonomy" id="56812"/>
    <lineage>
        <taxon>Bacteria</taxon>
        <taxon>Pseudomonadati</taxon>
        <taxon>Pseudomonadota</taxon>
        <taxon>Gammaproteobacteria</taxon>
        <taxon>Alteromonadales</taxon>
        <taxon>Shewanellaceae</taxon>
        <taxon>Shewanella</taxon>
    </lineage>
</organism>
<feature type="domain" description="PAC" evidence="15">
    <location>
        <begin position="506"/>
        <end position="557"/>
    </location>
</feature>
<sequence>MLTPVLPHCEQERLISLQNTGLLDTDPEPRFDRLTHLAQLCIGTDIVLISLVDTNRQWFKSKQGLDVCETSRDISICGHTILGEGILEVPDTLLDSRFADNPLVVNAPFIRFYAGVPLVNNGENIGTLCFIDSQPRQLSDKERQIVTEFGKSIEQEIQDRLQEQAHEQLVSSEKMHRSVLEGTRIGTWQWNVQTGESNCNERWAEIIGYTLDELEPITVEAWLAMIHPDDLASSDTALDEHLNGSTPFYDVKSRMKHKDGHYVWVHDRGKVVSYSADGKPLMMYGTQAEITKEINSELALLQSRDQFKTLVANIPGMTYRCQHDEYWTMLYMSEHIYDLSGYPASDFINNDQRYYVSIVHPDDRAELFEIIETAVQSNTSWVLNFRILHKNGSVVWVEERGAAEYDSTGAVQYLDGFIMDVSKEKTLQDQLYKLTQQLPGVVYQYQTWPDGRSAFPYASDAIEGIYGVKPEEVLTDATNAFARINPEDLAAVAQSIEESAKHQTLWKQEYRVCRDDNTLMWMSGSATPERMPDGSTLWHGYIQDITQTKEHYLKLEELNYQLNVAQQSLDLGSEQAQIGYWQASLKMGSLWWSPIIYQIFGLDEQDIDPSVTLFKSAVHPDDIDKVAKSEQEARLTGIHNVVHRIIRPNGEVRWVHELGQLVDEDKNPDMIMIGSVQDITDRMKLQQVKDEFISTVSHELRTPLTSIYGALNLLQSGKLVTLPAKADKLIEIASSNCKQLSRLINDLLDIEKLAAGKMLFEMKRLPIEPLLQRAINDHQPFANLHNITLELQLDKQVDDILIYIDEHRLLQILTNFLSNAVKFSPKAGNVILSATQIYDEIEISVQDKGSGIPEDFKGKIFERFSQADASSSKAKGGTGLGLALCKELVEAMNGSIGYRSETGSGSRFYIRLPIPTEV</sequence>
<evidence type="ECO:0000259" key="13">
    <source>
        <dbReference type="PROSITE" id="PS50109"/>
    </source>
</evidence>
<dbReference type="SUPFAM" id="SSF55874">
    <property type="entry name" value="ATPase domain of HSP90 chaperone/DNA topoisomerase II/histidine kinase"/>
    <property type="match status" value="1"/>
</dbReference>
<keyword evidence="6" id="KW-0597">Phosphoprotein</keyword>
<keyword evidence="8" id="KW-0547">Nucleotide-binding</keyword>
<accession>A0A106C2L8</accession>
<dbReference type="InterPro" id="IPR000700">
    <property type="entry name" value="PAS-assoc_C"/>
</dbReference>
<dbReference type="InterPro" id="IPR036097">
    <property type="entry name" value="HisK_dim/P_sf"/>
</dbReference>
<dbReference type="InterPro" id="IPR003661">
    <property type="entry name" value="HisK_dim/P_dom"/>
</dbReference>
<dbReference type="SMART" id="SM00388">
    <property type="entry name" value="HisKA"/>
    <property type="match status" value="1"/>
</dbReference>
<dbReference type="GO" id="GO:0045121">
    <property type="term" value="C:membrane raft"/>
    <property type="evidence" value="ECO:0007669"/>
    <property type="project" value="UniProtKB-SubCell"/>
</dbReference>
<dbReference type="EMBL" id="LRDC01000001">
    <property type="protein sequence ID" value="KVX03123.1"/>
    <property type="molecule type" value="Genomic_DNA"/>
</dbReference>
<dbReference type="SUPFAM" id="SSF47384">
    <property type="entry name" value="Homodimeric domain of signal transducing histidine kinase"/>
    <property type="match status" value="1"/>
</dbReference>
<keyword evidence="11" id="KW-0902">Two-component regulatory system</keyword>
<keyword evidence="5" id="KW-1003">Cell membrane</keyword>
<feature type="domain" description="PAS" evidence="14">
    <location>
        <begin position="450"/>
        <end position="503"/>
    </location>
</feature>
<dbReference type="Gene3D" id="2.10.70.100">
    <property type="match status" value="1"/>
</dbReference>
<dbReference type="InterPro" id="IPR029016">
    <property type="entry name" value="GAF-like_dom_sf"/>
</dbReference>
<dbReference type="PANTHER" id="PTHR43304">
    <property type="entry name" value="PHYTOCHROME-LIKE PROTEIN CPH1"/>
    <property type="match status" value="1"/>
</dbReference>
<dbReference type="GO" id="GO:0005886">
    <property type="term" value="C:plasma membrane"/>
    <property type="evidence" value="ECO:0007669"/>
    <property type="project" value="UniProtKB-SubCell"/>
</dbReference>
<dbReference type="Gene3D" id="1.10.287.130">
    <property type="match status" value="1"/>
</dbReference>
<dbReference type="NCBIfam" id="TIGR00229">
    <property type="entry name" value="sensory_box"/>
    <property type="match status" value="3"/>
</dbReference>
<feature type="domain" description="PAS" evidence="14">
    <location>
        <begin position="303"/>
        <end position="378"/>
    </location>
</feature>
<keyword evidence="9" id="KW-0418">Kinase</keyword>
<dbReference type="CDD" id="cd16922">
    <property type="entry name" value="HATPase_EvgS-ArcB-TorS-like"/>
    <property type="match status" value="1"/>
</dbReference>
<dbReference type="SMART" id="SM00086">
    <property type="entry name" value="PAC"/>
    <property type="match status" value="4"/>
</dbReference>
<evidence type="ECO:0000256" key="2">
    <source>
        <dbReference type="ARBA" id="ARBA00004236"/>
    </source>
</evidence>
<comment type="subcellular location">
    <subcellularLocation>
        <location evidence="2">Cell membrane</location>
    </subcellularLocation>
    <subcellularLocation>
        <location evidence="3">Membrane raft</location>
        <topology evidence="3">Multi-pass membrane protein</topology>
    </subcellularLocation>
</comment>
<evidence type="ECO:0000313" key="17">
    <source>
        <dbReference type="Proteomes" id="UP000055702"/>
    </source>
</evidence>
<proteinExistence type="predicted"/>
<dbReference type="PROSITE" id="PS50113">
    <property type="entry name" value="PAC"/>
    <property type="match status" value="4"/>
</dbReference>
<gene>
    <name evidence="16" type="ORF">AWJ07_00655</name>
</gene>
<dbReference type="InterPro" id="IPR001610">
    <property type="entry name" value="PAC"/>
</dbReference>
<evidence type="ECO:0000256" key="4">
    <source>
        <dbReference type="ARBA" id="ARBA00012438"/>
    </source>
</evidence>
<evidence type="ECO:0000256" key="7">
    <source>
        <dbReference type="ARBA" id="ARBA00022679"/>
    </source>
</evidence>
<dbReference type="Pfam" id="PF02518">
    <property type="entry name" value="HATPase_c"/>
    <property type="match status" value="1"/>
</dbReference>
<evidence type="ECO:0000256" key="6">
    <source>
        <dbReference type="ARBA" id="ARBA00022553"/>
    </source>
</evidence>
<evidence type="ECO:0000256" key="8">
    <source>
        <dbReference type="ARBA" id="ARBA00022741"/>
    </source>
</evidence>
<dbReference type="SMART" id="SM00387">
    <property type="entry name" value="HATPase_c"/>
    <property type="match status" value="1"/>
</dbReference>
<dbReference type="FunFam" id="3.30.565.10:FF:000023">
    <property type="entry name" value="PAS domain-containing sensor histidine kinase"/>
    <property type="match status" value="1"/>
</dbReference>
<evidence type="ECO:0000256" key="3">
    <source>
        <dbReference type="ARBA" id="ARBA00004314"/>
    </source>
</evidence>
<dbReference type="SMART" id="SM00065">
    <property type="entry name" value="GAF"/>
    <property type="match status" value="1"/>
</dbReference>
<feature type="domain" description="PAS" evidence="14">
    <location>
        <begin position="172"/>
        <end position="245"/>
    </location>
</feature>
<dbReference type="InterPro" id="IPR000014">
    <property type="entry name" value="PAS"/>
</dbReference>